<dbReference type="EMBL" id="JAENIJ010000013">
    <property type="protein sequence ID" value="MBK1882707.1"/>
    <property type="molecule type" value="Genomic_DNA"/>
</dbReference>
<accession>A0A934S5N8</accession>
<dbReference type="AlphaFoldDB" id="A0A934S5N8"/>
<comment type="caution">
    <text evidence="1">The sequence shown here is derived from an EMBL/GenBank/DDBJ whole genome shotgun (WGS) entry which is preliminary data.</text>
</comment>
<organism evidence="1 2">
    <name type="scientific">Luteolibacter pohnpeiensis</name>
    <dbReference type="NCBI Taxonomy" id="454153"/>
    <lineage>
        <taxon>Bacteria</taxon>
        <taxon>Pseudomonadati</taxon>
        <taxon>Verrucomicrobiota</taxon>
        <taxon>Verrucomicrobiia</taxon>
        <taxon>Verrucomicrobiales</taxon>
        <taxon>Verrucomicrobiaceae</taxon>
        <taxon>Luteolibacter</taxon>
    </lineage>
</organism>
<gene>
    <name evidence="1" type="ORF">JIN85_09780</name>
</gene>
<keyword evidence="2" id="KW-1185">Reference proteome</keyword>
<protein>
    <submittedName>
        <fullName evidence="1">Uncharacterized protein</fullName>
    </submittedName>
</protein>
<proteinExistence type="predicted"/>
<sequence length="137" mass="15465">MNENIQDIKSEVDHDMTPEWLELGTSAKTMATALEIRTIGTEYEADVRALSGKVAQLCEHVESIHGGVISLLNQLDHADISTDATEEIQAENVQIEREMHEFKGDTKENFRDVVKALFMWRDDPVERVQQKKAVGAK</sequence>
<name>A0A934S5N8_9BACT</name>
<dbReference type="RefSeq" id="WP_200270114.1">
    <property type="nucleotide sequence ID" value="NZ_JAENIJ010000013.1"/>
</dbReference>
<evidence type="ECO:0000313" key="1">
    <source>
        <dbReference type="EMBL" id="MBK1882707.1"/>
    </source>
</evidence>
<dbReference type="Proteomes" id="UP000603141">
    <property type="component" value="Unassembled WGS sequence"/>
</dbReference>
<evidence type="ECO:0000313" key="2">
    <source>
        <dbReference type="Proteomes" id="UP000603141"/>
    </source>
</evidence>
<reference evidence="1" key="1">
    <citation type="submission" date="2021-01" db="EMBL/GenBank/DDBJ databases">
        <title>Modified the classification status of verrucomicrobia.</title>
        <authorList>
            <person name="Feng X."/>
        </authorList>
    </citation>
    <scope>NUCLEOTIDE SEQUENCE</scope>
    <source>
        <strain evidence="1">KCTC 22041</strain>
    </source>
</reference>